<evidence type="ECO:0000256" key="5">
    <source>
        <dbReference type="ARBA" id="ARBA00023237"/>
    </source>
</evidence>
<feature type="signal peptide" evidence="6">
    <location>
        <begin position="1"/>
        <end position="23"/>
    </location>
</feature>
<evidence type="ECO:0000313" key="8">
    <source>
        <dbReference type="Proteomes" id="UP001169492"/>
    </source>
</evidence>
<dbReference type="Proteomes" id="UP001169492">
    <property type="component" value="Unassembled WGS sequence"/>
</dbReference>
<dbReference type="PANTHER" id="PTHR38776">
    <property type="entry name" value="MLTA-INTERACTING PROTEIN-RELATED"/>
    <property type="match status" value="1"/>
</dbReference>
<dbReference type="PANTHER" id="PTHR38776:SF1">
    <property type="entry name" value="MLTA-INTERACTING PROTEIN-RELATED"/>
    <property type="match status" value="1"/>
</dbReference>
<keyword evidence="5" id="KW-0998">Cell outer membrane</keyword>
<comment type="subcellular location">
    <subcellularLocation>
        <location evidence="1">Cell outer membrane</location>
    </subcellularLocation>
</comment>
<organism evidence="7 8">
    <name type="scientific">Pseudidiomarina terrestris</name>
    <dbReference type="NCBI Taxonomy" id="2820060"/>
    <lineage>
        <taxon>Bacteria</taxon>
        <taxon>Pseudomonadati</taxon>
        <taxon>Pseudomonadota</taxon>
        <taxon>Gammaproteobacteria</taxon>
        <taxon>Alteromonadales</taxon>
        <taxon>Idiomarinaceae</taxon>
        <taxon>Pseudidiomarina</taxon>
    </lineage>
</organism>
<comment type="caution">
    <text evidence="7">The sequence shown here is derived from an EMBL/GenBank/DDBJ whole genome shotgun (WGS) entry which is preliminary data.</text>
</comment>
<dbReference type="RefSeq" id="WP_301775120.1">
    <property type="nucleotide sequence ID" value="NZ_JAGGJB010000008.1"/>
</dbReference>
<dbReference type="InterPro" id="IPR010583">
    <property type="entry name" value="MipA"/>
</dbReference>
<comment type="similarity">
    <text evidence="2">Belongs to the MipA/OmpV family.</text>
</comment>
<evidence type="ECO:0000256" key="3">
    <source>
        <dbReference type="ARBA" id="ARBA00022729"/>
    </source>
</evidence>
<dbReference type="EMBL" id="JAGGJB010000008">
    <property type="protein sequence ID" value="MDN7125686.1"/>
    <property type="molecule type" value="Genomic_DNA"/>
</dbReference>
<sequence>MMRNTFYMALLLLLTMKSSSALATDKTDPQQVLANQWHVSLAVGYGYVDVPRAGKKPVKTYLLPSISYYGEKFYLENFTMGYSLYEGDIFMLDLQTKLNDDVIFFELDGFENLFASDLLGFTPNRGGAGPTASPIISIERSVSYLGGVNALWTTPAGDLSLGGFNDISNIHNGHEAHLRLTDTFRYQMFAWAFELGATYKSKETVSYYYELRPDEIGTIHTGYNARAGVNYHARALFDYPLSDHWSAIAVVEYNRLASNIADSPFLNDNEYWGGFVGVNYRF</sequence>
<dbReference type="Pfam" id="PF06629">
    <property type="entry name" value="MipA"/>
    <property type="match status" value="1"/>
</dbReference>
<evidence type="ECO:0000256" key="4">
    <source>
        <dbReference type="ARBA" id="ARBA00023136"/>
    </source>
</evidence>
<dbReference type="GO" id="GO:0009252">
    <property type="term" value="P:peptidoglycan biosynthetic process"/>
    <property type="evidence" value="ECO:0007669"/>
    <property type="project" value="TreeGrafter"/>
</dbReference>
<evidence type="ECO:0000256" key="1">
    <source>
        <dbReference type="ARBA" id="ARBA00004442"/>
    </source>
</evidence>
<dbReference type="AlphaFoldDB" id="A0AAW7R4K5"/>
<evidence type="ECO:0000256" key="6">
    <source>
        <dbReference type="SAM" id="SignalP"/>
    </source>
</evidence>
<evidence type="ECO:0000256" key="2">
    <source>
        <dbReference type="ARBA" id="ARBA00005722"/>
    </source>
</evidence>
<protein>
    <submittedName>
        <fullName evidence="7">MipA/OmpV family protein</fullName>
    </submittedName>
</protein>
<keyword evidence="4" id="KW-0472">Membrane</keyword>
<evidence type="ECO:0000313" key="7">
    <source>
        <dbReference type="EMBL" id="MDN7125686.1"/>
    </source>
</evidence>
<name>A0AAW7R4K5_9GAMM</name>
<proteinExistence type="inferred from homology"/>
<dbReference type="GO" id="GO:0009279">
    <property type="term" value="C:cell outer membrane"/>
    <property type="evidence" value="ECO:0007669"/>
    <property type="project" value="UniProtKB-SubCell"/>
</dbReference>
<reference evidence="7 8" key="1">
    <citation type="submission" date="2021-03" db="EMBL/GenBank/DDBJ databases">
        <title>Pseudidiomarina terrestris, a new bacterium isolated from saline soil.</title>
        <authorList>
            <person name="Galisteo C."/>
            <person name="De La Haba R."/>
            <person name="Sanchez-Porro C."/>
            <person name="Ventosa A."/>
        </authorList>
    </citation>
    <scope>NUCLEOTIDE SEQUENCE [LARGE SCALE GENOMIC DNA]</scope>
    <source>
        <strain evidence="7 8">1APP75-32.1</strain>
    </source>
</reference>
<accession>A0AAW7R4K5</accession>
<keyword evidence="3 6" id="KW-0732">Signal</keyword>
<gene>
    <name evidence="7" type="ORF">J6I90_12415</name>
</gene>
<feature type="chain" id="PRO_5043342055" evidence="6">
    <location>
        <begin position="24"/>
        <end position="282"/>
    </location>
</feature>